<organism evidence="3 4">
    <name type="scientific">Dietzia timorensis</name>
    <dbReference type="NCBI Taxonomy" id="499555"/>
    <lineage>
        <taxon>Bacteria</taxon>
        <taxon>Bacillati</taxon>
        <taxon>Actinomycetota</taxon>
        <taxon>Actinomycetes</taxon>
        <taxon>Mycobacteriales</taxon>
        <taxon>Dietziaceae</taxon>
        <taxon>Dietzia</taxon>
    </lineage>
</organism>
<dbReference type="KEGG" id="dtm:BJL86_0862"/>
<feature type="region of interest" description="Disordered" evidence="1">
    <location>
        <begin position="60"/>
        <end position="86"/>
    </location>
</feature>
<dbReference type="SUPFAM" id="SSF47794">
    <property type="entry name" value="Rad51 N-terminal domain-like"/>
    <property type="match status" value="1"/>
</dbReference>
<evidence type="ECO:0000259" key="2">
    <source>
        <dbReference type="Pfam" id="PF08818"/>
    </source>
</evidence>
<evidence type="ECO:0000313" key="3">
    <source>
        <dbReference type="EMBL" id="ANI91656.1"/>
    </source>
</evidence>
<sequence length="217" mass="23094">MSTSFDDVRGMGNPARGALRAAGYDDVESLAGVDYAELAALHGVGPRALDRLQEALQAQGKTMGGTVPAPKKLGATVTKGHTGKNAADIKTAPTDVAPSEWIAELPWPKRREHGALLLELFNRATGETPVMWGPSMVGYGAVHYASHTGREGDWFQTGFSPRKANLALYGLQGHPRSEELLAALGKHKVGAGCVWINEPEDVDLGVLEELVRHAAHS</sequence>
<dbReference type="Gene3D" id="1.10.150.20">
    <property type="entry name" value="5' to 3' exonuclease, C-terminal subdomain"/>
    <property type="match status" value="1"/>
</dbReference>
<dbReference type="Pfam" id="PF14520">
    <property type="entry name" value="HHH_5"/>
    <property type="match status" value="1"/>
</dbReference>
<dbReference type="Proteomes" id="UP000186104">
    <property type="component" value="Chromosome"/>
</dbReference>
<protein>
    <recommendedName>
        <fullName evidence="2">YdhG-like domain-containing protein</fullName>
    </recommendedName>
</protein>
<name>A0A173LH56_9ACTN</name>
<dbReference type="InterPro" id="IPR014922">
    <property type="entry name" value="YdhG-like"/>
</dbReference>
<feature type="domain" description="YdhG-like" evidence="2">
    <location>
        <begin position="110"/>
        <end position="214"/>
    </location>
</feature>
<evidence type="ECO:0000313" key="4">
    <source>
        <dbReference type="Proteomes" id="UP000186104"/>
    </source>
</evidence>
<proteinExistence type="predicted"/>
<gene>
    <name evidence="3" type="ORF">BJL86_0862</name>
</gene>
<dbReference type="EMBL" id="CP015961">
    <property type="protein sequence ID" value="ANI91656.1"/>
    <property type="molecule type" value="Genomic_DNA"/>
</dbReference>
<reference evidence="3 4" key="1">
    <citation type="submission" date="2016-06" db="EMBL/GenBank/DDBJ databases">
        <title>Complete genome sequence of a saline-alkali tolerant type strain Dietzia timorensis ID05-A0528T.</title>
        <authorList>
            <person name="Wu X."/>
        </authorList>
    </citation>
    <scope>NUCLEOTIDE SEQUENCE [LARGE SCALE GENOMIC DNA]</scope>
    <source>
        <strain evidence="3 4">ID05-A0528</strain>
    </source>
</reference>
<dbReference type="Pfam" id="PF08818">
    <property type="entry name" value="DUF1801"/>
    <property type="match status" value="1"/>
</dbReference>
<dbReference type="GO" id="GO:0000166">
    <property type="term" value="F:nucleotide binding"/>
    <property type="evidence" value="ECO:0007669"/>
    <property type="project" value="InterPro"/>
</dbReference>
<dbReference type="SUPFAM" id="SSF159888">
    <property type="entry name" value="YdhG-like"/>
    <property type="match status" value="1"/>
</dbReference>
<dbReference type="AlphaFoldDB" id="A0A173LH56"/>
<dbReference type="RefSeq" id="WP_067473467.1">
    <property type="nucleotide sequence ID" value="NZ_CP015961.1"/>
</dbReference>
<dbReference type="InterPro" id="IPR010995">
    <property type="entry name" value="DNA_repair_Rad51/TF_NusA_a-hlx"/>
</dbReference>
<accession>A0A173LH56</accession>
<dbReference type="OrthoDB" id="5951444at2"/>
<dbReference type="STRING" id="499555.BJL86_0862"/>
<keyword evidence="4" id="KW-1185">Reference proteome</keyword>
<evidence type="ECO:0000256" key="1">
    <source>
        <dbReference type="SAM" id="MobiDB-lite"/>
    </source>
</evidence>